<sequence length="142" mass="15783">MVFNMPHATVKWVGNRKFVGGDRLGHEHIMEAHRNYGGLGEGTTPMDMFLIALGGCAGIDIVTMLEARGQAIKRFEVAIDGKRREQHPRFFSKISLKFTLGGDLKEDVVDHVISLTMRKVCPIAGILSQISDMDWSFEIVPA</sequence>
<dbReference type="SUPFAM" id="SSF82784">
    <property type="entry name" value="OsmC-like"/>
    <property type="match status" value="1"/>
</dbReference>
<accession>A0A7C3J4T3</accession>
<organism evidence="1">
    <name type="scientific">Candidatus Methanomethylicus mesodigestus</name>
    <dbReference type="NCBI Taxonomy" id="1867258"/>
    <lineage>
        <taxon>Archaea</taxon>
        <taxon>Thermoproteota</taxon>
        <taxon>Methanosuratincolia</taxon>
        <taxon>Candidatus Methanomethylicales</taxon>
        <taxon>Candidatus Methanomethylicaceae</taxon>
        <taxon>Candidatus Methanomethylicus</taxon>
    </lineage>
</organism>
<dbReference type="AlphaFoldDB" id="A0A7C3J4T3"/>
<comment type="caution">
    <text evidence="1">The sequence shown here is derived from an EMBL/GenBank/DDBJ whole genome shotgun (WGS) entry which is preliminary data.</text>
</comment>
<proteinExistence type="predicted"/>
<dbReference type="EMBL" id="DSTX01000002">
    <property type="protein sequence ID" value="HFK20018.1"/>
    <property type="molecule type" value="Genomic_DNA"/>
</dbReference>
<dbReference type="InterPro" id="IPR003718">
    <property type="entry name" value="OsmC/Ohr_fam"/>
</dbReference>
<dbReference type="PANTHER" id="PTHR34352">
    <property type="entry name" value="PROTEIN YHFA"/>
    <property type="match status" value="1"/>
</dbReference>
<reference evidence="1" key="1">
    <citation type="journal article" date="2020" name="mSystems">
        <title>Genome- and Community-Level Interaction Insights into Carbon Utilization and Element Cycling Functions of Hydrothermarchaeota in Hydrothermal Sediment.</title>
        <authorList>
            <person name="Zhou Z."/>
            <person name="Liu Y."/>
            <person name="Xu W."/>
            <person name="Pan J."/>
            <person name="Luo Z.H."/>
            <person name="Li M."/>
        </authorList>
    </citation>
    <scope>NUCLEOTIDE SEQUENCE [LARGE SCALE GENOMIC DNA]</scope>
    <source>
        <strain evidence="1">SpSt-468</strain>
    </source>
</reference>
<dbReference type="Gene3D" id="3.30.300.20">
    <property type="match status" value="1"/>
</dbReference>
<evidence type="ECO:0000313" key="1">
    <source>
        <dbReference type="EMBL" id="HFK20018.1"/>
    </source>
</evidence>
<gene>
    <name evidence="1" type="ORF">ENS19_01915</name>
</gene>
<dbReference type="InterPro" id="IPR015946">
    <property type="entry name" value="KH_dom-like_a/b"/>
</dbReference>
<name>A0A7C3J4T3_9CREN</name>
<dbReference type="InterPro" id="IPR036102">
    <property type="entry name" value="OsmC/Ohrsf"/>
</dbReference>
<dbReference type="Pfam" id="PF02566">
    <property type="entry name" value="OsmC"/>
    <property type="match status" value="1"/>
</dbReference>
<dbReference type="PANTHER" id="PTHR34352:SF1">
    <property type="entry name" value="PROTEIN YHFA"/>
    <property type="match status" value="1"/>
</dbReference>
<protein>
    <submittedName>
        <fullName evidence="1">OsmC family peroxiredoxin</fullName>
    </submittedName>
</protein>